<dbReference type="GO" id="GO:0016746">
    <property type="term" value="F:acyltransferase activity"/>
    <property type="evidence" value="ECO:0007669"/>
    <property type="project" value="UniProtKB-KW"/>
</dbReference>
<dbReference type="Pfam" id="PF23270">
    <property type="entry name" value="HAD_RAM2_N"/>
    <property type="match status" value="1"/>
</dbReference>
<evidence type="ECO:0000259" key="1">
    <source>
        <dbReference type="Pfam" id="PF23270"/>
    </source>
</evidence>
<organism evidence="2 3">
    <name type="scientific">Cajanus cajan</name>
    <name type="common">Pigeon pea</name>
    <name type="synonym">Cajanus indicus</name>
    <dbReference type="NCBI Taxonomy" id="3821"/>
    <lineage>
        <taxon>Eukaryota</taxon>
        <taxon>Viridiplantae</taxon>
        <taxon>Streptophyta</taxon>
        <taxon>Embryophyta</taxon>
        <taxon>Tracheophyta</taxon>
        <taxon>Spermatophyta</taxon>
        <taxon>Magnoliopsida</taxon>
        <taxon>eudicotyledons</taxon>
        <taxon>Gunneridae</taxon>
        <taxon>Pentapetalae</taxon>
        <taxon>rosids</taxon>
        <taxon>fabids</taxon>
        <taxon>Fabales</taxon>
        <taxon>Fabaceae</taxon>
        <taxon>Papilionoideae</taxon>
        <taxon>50 kb inversion clade</taxon>
        <taxon>NPAAA clade</taxon>
        <taxon>indigoferoid/millettioid clade</taxon>
        <taxon>Phaseoleae</taxon>
        <taxon>Cajanus</taxon>
    </lineage>
</organism>
<dbReference type="EMBL" id="KQ483735">
    <property type="protein sequence ID" value="KYP42090.1"/>
    <property type="molecule type" value="Genomic_DNA"/>
</dbReference>
<feature type="domain" description="Glycerol-3-phosphate acyltransferase RAM2/GPAT1-8 HAD-like" evidence="1">
    <location>
        <begin position="148"/>
        <end position="176"/>
    </location>
</feature>
<dbReference type="Proteomes" id="UP000075243">
    <property type="component" value="Unassembled WGS sequence"/>
</dbReference>
<keyword evidence="2" id="KW-0012">Acyltransferase</keyword>
<sequence>MGHSDTVENSPKDFFFRRHFFRRIEIRRKSVRKRKIRRKFAYFCQKFLSEISIFLVVLQAGRGLAIPIDRQDEDYRFSLTVKYFYATSPSLQKITSPSNTCSKVTVPITTLIEADLAALLDHLAMAMRAFHRFEPITKCNTKDRSNQTVASDLDDTLLVSRSAFPYYFLVALEAGNCYET</sequence>
<dbReference type="InterPro" id="IPR056462">
    <property type="entry name" value="HAD_RAM2/GPAT1-8"/>
</dbReference>
<proteinExistence type="predicted"/>
<dbReference type="STRING" id="3821.A0A151RHR4"/>
<accession>A0A151RHR4</accession>
<keyword evidence="3" id="KW-1185">Reference proteome</keyword>
<gene>
    <name evidence="2" type="ORF">KK1_036513</name>
</gene>
<evidence type="ECO:0000313" key="2">
    <source>
        <dbReference type="EMBL" id="KYP42090.1"/>
    </source>
</evidence>
<evidence type="ECO:0000313" key="3">
    <source>
        <dbReference type="Proteomes" id="UP000075243"/>
    </source>
</evidence>
<name>A0A151RHR4_CAJCA</name>
<dbReference type="Gramene" id="C.cajan_39466.t">
    <property type="protein sequence ID" value="C.cajan_39466.t"/>
    <property type="gene ID" value="C.cajan_39466"/>
</dbReference>
<keyword evidence="2" id="KW-0808">Transferase</keyword>
<dbReference type="AlphaFoldDB" id="A0A151RHR4"/>
<reference evidence="2" key="1">
    <citation type="journal article" date="2012" name="Nat. Biotechnol.">
        <title>Draft genome sequence of pigeonpea (Cajanus cajan), an orphan legume crop of resource-poor farmers.</title>
        <authorList>
            <person name="Varshney R.K."/>
            <person name="Chen W."/>
            <person name="Li Y."/>
            <person name="Bharti A.K."/>
            <person name="Saxena R.K."/>
            <person name="Schlueter J.A."/>
            <person name="Donoghue M.T."/>
            <person name="Azam S."/>
            <person name="Fan G."/>
            <person name="Whaley A.M."/>
            <person name="Farmer A.D."/>
            <person name="Sheridan J."/>
            <person name="Iwata A."/>
            <person name="Tuteja R."/>
            <person name="Penmetsa R.V."/>
            <person name="Wu W."/>
            <person name="Upadhyaya H.D."/>
            <person name="Yang S.P."/>
            <person name="Shah T."/>
            <person name="Saxena K.B."/>
            <person name="Michael T."/>
            <person name="McCombie W.R."/>
            <person name="Yang B."/>
            <person name="Zhang G."/>
            <person name="Yang H."/>
            <person name="Wang J."/>
            <person name="Spillane C."/>
            <person name="Cook D.R."/>
            <person name="May G.D."/>
            <person name="Xu X."/>
            <person name="Jackson S.A."/>
        </authorList>
    </citation>
    <scope>NUCLEOTIDE SEQUENCE [LARGE SCALE GENOMIC DNA]</scope>
</reference>
<protein>
    <submittedName>
        <fullName evidence="2">Glycerol-3-phosphate acyltransferase 6</fullName>
    </submittedName>
</protein>